<gene>
    <name evidence="1" type="ORF">PLEPLA_LOCUS33171</name>
</gene>
<dbReference type="EMBL" id="CADEAL010003668">
    <property type="protein sequence ID" value="CAB1445440.1"/>
    <property type="molecule type" value="Genomic_DNA"/>
</dbReference>
<keyword evidence="2" id="KW-1185">Reference proteome</keyword>
<name>A0A9N7Z0T8_PLEPL</name>
<proteinExistence type="predicted"/>
<sequence>MSVREADQLLEIANGGGLESVFEKTTLSVFWIKVTAENPEIATNSTKYYVTISDIISVLKKPFTFISLDPREPAVKSWNELTPADPTGGRKRQQTTCTESWKYTQPVPGKSPISEAGLLLVMKSSERGMSSPDLGPTVPEFRWRKTRPRAERSQNEHEITMAAVQAWQRLSRDRTKCRLTPVDLQTSDALEMLNL</sequence>
<comment type="caution">
    <text evidence="1">The sequence shown here is derived from an EMBL/GenBank/DDBJ whole genome shotgun (WGS) entry which is preliminary data.</text>
</comment>
<evidence type="ECO:0000313" key="1">
    <source>
        <dbReference type="EMBL" id="CAB1445440.1"/>
    </source>
</evidence>
<dbReference type="Proteomes" id="UP001153269">
    <property type="component" value="Unassembled WGS sequence"/>
</dbReference>
<protein>
    <submittedName>
        <fullName evidence="1">Uncharacterized protein</fullName>
    </submittedName>
</protein>
<dbReference type="AlphaFoldDB" id="A0A9N7Z0T8"/>
<accession>A0A9N7Z0T8</accession>
<evidence type="ECO:0000313" key="2">
    <source>
        <dbReference type="Proteomes" id="UP001153269"/>
    </source>
</evidence>
<organism evidence="1 2">
    <name type="scientific">Pleuronectes platessa</name>
    <name type="common">European plaice</name>
    <dbReference type="NCBI Taxonomy" id="8262"/>
    <lineage>
        <taxon>Eukaryota</taxon>
        <taxon>Metazoa</taxon>
        <taxon>Chordata</taxon>
        <taxon>Craniata</taxon>
        <taxon>Vertebrata</taxon>
        <taxon>Euteleostomi</taxon>
        <taxon>Actinopterygii</taxon>
        <taxon>Neopterygii</taxon>
        <taxon>Teleostei</taxon>
        <taxon>Neoteleostei</taxon>
        <taxon>Acanthomorphata</taxon>
        <taxon>Carangaria</taxon>
        <taxon>Pleuronectiformes</taxon>
        <taxon>Pleuronectoidei</taxon>
        <taxon>Pleuronectidae</taxon>
        <taxon>Pleuronectes</taxon>
    </lineage>
</organism>
<reference evidence="1" key="1">
    <citation type="submission" date="2020-03" db="EMBL/GenBank/DDBJ databases">
        <authorList>
            <person name="Weist P."/>
        </authorList>
    </citation>
    <scope>NUCLEOTIDE SEQUENCE</scope>
</reference>